<proteinExistence type="predicted"/>
<comment type="caution">
    <text evidence="1">The sequence shown here is derived from an EMBL/GenBank/DDBJ whole genome shotgun (WGS) entry which is preliminary data.</text>
</comment>
<accession>A0ABW6GD64</accession>
<evidence type="ECO:0000313" key="2">
    <source>
        <dbReference type="Proteomes" id="UP001599542"/>
    </source>
</evidence>
<protein>
    <submittedName>
        <fullName evidence="1">Uncharacterized protein</fullName>
    </submittedName>
</protein>
<sequence length="49" mass="5368">MTVHDAARRLFELRPMTHELATALNPAVTREQTRTACLATDHPSTGAHA</sequence>
<keyword evidence="2" id="KW-1185">Reference proteome</keyword>
<dbReference type="Proteomes" id="UP001599542">
    <property type="component" value="Unassembled WGS sequence"/>
</dbReference>
<reference evidence="1 2" key="1">
    <citation type="submission" date="2024-09" db="EMBL/GenBank/DDBJ databases">
        <title>The Natural Products Discovery Center: Release of the First 8490 Sequenced Strains for Exploring Actinobacteria Biosynthetic Diversity.</title>
        <authorList>
            <person name="Kalkreuter E."/>
            <person name="Kautsar S.A."/>
            <person name="Yang D."/>
            <person name="Bader C.D."/>
            <person name="Teijaro C.N."/>
            <person name="Fluegel L."/>
            <person name="Davis C.M."/>
            <person name="Simpson J.R."/>
            <person name="Lauterbach L."/>
            <person name="Steele A.D."/>
            <person name="Gui C."/>
            <person name="Meng S."/>
            <person name="Li G."/>
            <person name="Viehrig K."/>
            <person name="Ye F."/>
            <person name="Su P."/>
            <person name="Kiefer A.F."/>
            <person name="Nichols A."/>
            <person name="Cepeda A.J."/>
            <person name="Yan W."/>
            <person name="Fan B."/>
            <person name="Jiang Y."/>
            <person name="Adhikari A."/>
            <person name="Zheng C.-J."/>
            <person name="Schuster L."/>
            <person name="Cowan T.M."/>
            <person name="Smanski M.J."/>
            <person name="Chevrette M.G."/>
            <person name="De Carvalho L.P.S."/>
            <person name="Shen B."/>
        </authorList>
    </citation>
    <scope>NUCLEOTIDE SEQUENCE [LARGE SCALE GENOMIC DNA]</scope>
    <source>
        <strain evidence="1 2">NPDC058753</strain>
    </source>
</reference>
<dbReference type="RefSeq" id="WP_380317082.1">
    <property type="nucleotide sequence ID" value="NZ_JBHYPW010000003.1"/>
</dbReference>
<evidence type="ECO:0000313" key="1">
    <source>
        <dbReference type="EMBL" id="MFE1350652.1"/>
    </source>
</evidence>
<gene>
    <name evidence="1" type="ORF">ACFW6T_01525</name>
</gene>
<name>A0ABW6GD64_9ACTN</name>
<dbReference type="EMBL" id="JBHYPX010000002">
    <property type="protein sequence ID" value="MFE1350652.1"/>
    <property type="molecule type" value="Genomic_DNA"/>
</dbReference>
<organism evidence="1 2">
    <name type="scientific">Kitasatospora phosalacinea</name>
    <dbReference type="NCBI Taxonomy" id="2065"/>
    <lineage>
        <taxon>Bacteria</taxon>
        <taxon>Bacillati</taxon>
        <taxon>Actinomycetota</taxon>
        <taxon>Actinomycetes</taxon>
        <taxon>Kitasatosporales</taxon>
        <taxon>Streptomycetaceae</taxon>
        <taxon>Kitasatospora</taxon>
    </lineage>
</organism>